<name>A0ABU0TZ10_MICTR</name>
<feature type="compositionally biased region" description="Basic and acidic residues" evidence="2">
    <location>
        <begin position="184"/>
        <end position="194"/>
    </location>
</feature>
<keyword evidence="4" id="KW-1185">Reference proteome</keyword>
<reference evidence="3 4" key="1">
    <citation type="submission" date="2023-07" db="EMBL/GenBank/DDBJ databases">
        <title>Functional and genomic diversity of the sorghum phyllosphere microbiome.</title>
        <authorList>
            <person name="Shade A."/>
        </authorList>
    </citation>
    <scope>NUCLEOTIDE SEQUENCE [LARGE SCALE GENOMIC DNA]</scope>
    <source>
        <strain evidence="3 4">SORGH_AS_1207</strain>
    </source>
</reference>
<evidence type="ECO:0000256" key="2">
    <source>
        <dbReference type="SAM" id="MobiDB-lite"/>
    </source>
</evidence>
<gene>
    <name evidence="3" type="ORF">QE412_003466</name>
</gene>
<evidence type="ECO:0000256" key="1">
    <source>
        <dbReference type="SAM" id="Coils"/>
    </source>
</evidence>
<evidence type="ECO:0000313" key="3">
    <source>
        <dbReference type="EMBL" id="MDQ1124893.1"/>
    </source>
</evidence>
<accession>A0ABU0TZ10</accession>
<comment type="caution">
    <text evidence="3">The sequence shown here is derived from an EMBL/GenBank/DDBJ whole genome shotgun (WGS) entry which is preliminary data.</text>
</comment>
<sequence>MTDSTLTPAQERLAALRAEAAELAERKAAATADPAAPDDGPRVAQVGETVHFVRSGFSVPQSLDHELFGGPGNRPMTRGDELVITERHREAARNRLGQPGWLALVHDPSEQMRRWGHVVIVPGPRPVGMEPWVRGDRDWSEARERAMLAAAALGDPHERADAIAAVNARFGGPPASNSSSTVYRGDDGDLPRGR</sequence>
<dbReference type="Proteomes" id="UP001226691">
    <property type="component" value="Unassembled WGS sequence"/>
</dbReference>
<feature type="region of interest" description="Disordered" evidence="2">
    <location>
        <begin position="169"/>
        <end position="194"/>
    </location>
</feature>
<organism evidence="3 4">
    <name type="scientific">Microbacterium trichothecenolyticum</name>
    <name type="common">Aureobacterium trichothecenolyticum</name>
    <dbReference type="NCBI Taxonomy" id="69370"/>
    <lineage>
        <taxon>Bacteria</taxon>
        <taxon>Bacillati</taxon>
        <taxon>Actinomycetota</taxon>
        <taxon>Actinomycetes</taxon>
        <taxon>Micrococcales</taxon>
        <taxon>Microbacteriaceae</taxon>
        <taxon>Microbacterium</taxon>
    </lineage>
</organism>
<keyword evidence="1" id="KW-0175">Coiled coil</keyword>
<dbReference type="EMBL" id="JAUTBF010000001">
    <property type="protein sequence ID" value="MDQ1124893.1"/>
    <property type="molecule type" value="Genomic_DNA"/>
</dbReference>
<dbReference type="RefSeq" id="WP_307486766.1">
    <property type="nucleotide sequence ID" value="NZ_JAUTBF010000001.1"/>
</dbReference>
<protein>
    <submittedName>
        <fullName evidence="3">Uncharacterized protein</fullName>
    </submittedName>
</protein>
<feature type="coiled-coil region" evidence="1">
    <location>
        <begin position="6"/>
        <end position="33"/>
    </location>
</feature>
<proteinExistence type="predicted"/>
<evidence type="ECO:0000313" key="4">
    <source>
        <dbReference type="Proteomes" id="UP001226691"/>
    </source>
</evidence>